<dbReference type="AlphaFoldDB" id="A0A7S2GDZ3"/>
<dbReference type="CDD" id="cd00298">
    <property type="entry name" value="ACD_sHsps_p23-like"/>
    <property type="match status" value="1"/>
</dbReference>
<reference evidence="2" key="1">
    <citation type="submission" date="2021-01" db="EMBL/GenBank/DDBJ databases">
        <authorList>
            <person name="Corre E."/>
            <person name="Pelletier E."/>
            <person name="Niang G."/>
            <person name="Scheremetjew M."/>
            <person name="Finn R."/>
            <person name="Kale V."/>
            <person name="Holt S."/>
            <person name="Cochrane G."/>
            <person name="Meng A."/>
            <person name="Brown T."/>
            <person name="Cohen L."/>
        </authorList>
    </citation>
    <scope>NUCLEOTIDE SEQUENCE</scope>
    <source>
        <strain evidence="2">UTEX LB 985</strain>
    </source>
</reference>
<accession>A0A7S2GDZ3</accession>
<evidence type="ECO:0000256" key="1">
    <source>
        <dbReference type="SAM" id="MobiDB-lite"/>
    </source>
</evidence>
<feature type="compositionally biased region" description="Low complexity" evidence="1">
    <location>
        <begin position="238"/>
        <end position="250"/>
    </location>
</feature>
<feature type="compositionally biased region" description="Basic and acidic residues" evidence="1">
    <location>
        <begin position="176"/>
        <end position="221"/>
    </location>
</feature>
<protein>
    <recommendedName>
        <fullName evidence="3">SHSP domain-containing protein</fullName>
    </recommendedName>
</protein>
<feature type="compositionally biased region" description="Low complexity" evidence="1">
    <location>
        <begin position="135"/>
        <end position="145"/>
    </location>
</feature>
<name>A0A7S2GDZ3_9EUKA</name>
<proteinExistence type="predicted"/>
<evidence type="ECO:0000313" key="2">
    <source>
        <dbReference type="EMBL" id="CAD9447729.1"/>
    </source>
</evidence>
<dbReference type="EMBL" id="HBGU01027532">
    <property type="protein sequence ID" value="CAD9447729.1"/>
    <property type="molecule type" value="Transcribed_RNA"/>
</dbReference>
<feature type="region of interest" description="Disordered" evidence="1">
    <location>
        <begin position="103"/>
        <end position="274"/>
    </location>
</feature>
<feature type="compositionally biased region" description="Basic and acidic residues" evidence="1">
    <location>
        <begin position="265"/>
        <end position="274"/>
    </location>
</feature>
<sequence length="274" mass="30056">MADTEGPPAPPTKFRCNRARMVLCIRVTLHHIAAAQINLTTTPTTIKLDTLQARRKFVMDRVYPRGVECDDTKTTAKMEGGVLVVEMPITKLPPIAPATVQASQAPVAAKNRKGDVAEPAKKRKRDSAPPLDGDVVQVAEAAAPPKKVKKNGSSASASAGPSEERMQQLLNDATETAERRREERLGKMRQFEEAEEQQKRKAAERQAEREREKAKVLEAFRRQQAVAKSDKKKIRQGAAATASTPTAAKTPAKKKRVSFSSEAVEGGRSRERRS</sequence>
<gene>
    <name evidence="2" type="ORF">CBRE1094_LOCUS14952</name>
</gene>
<evidence type="ECO:0008006" key="3">
    <source>
        <dbReference type="Google" id="ProtNLM"/>
    </source>
</evidence>
<organism evidence="2">
    <name type="scientific">Haptolina brevifila</name>
    <dbReference type="NCBI Taxonomy" id="156173"/>
    <lineage>
        <taxon>Eukaryota</taxon>
        <taxon>Haptista</taxon>
        <taxon>Haptophyta</taxon>
        <taxon>Prymnesiophyceae</taxon>
        <taxon>Prymnesiales</taxon>
        <taxon>Prymnesiaceae</taxon>
        <taxon>Haptolina</taxon>
    </lineage>
</organism>